<dbReference type="PANTHER" id="PTHR22576:SF37">
    <property type="entry name" value="MUCOSA-ASSOCIATED LYMPHOID TISSUE LYMPHOMA TRANSLOCATION PROTEIN 1"/>
    <property type="match status" value="1"/>
</dbReference>
<proteinExistence type="predicted"/>
<keyword evidence="4" id="KW-1185">Reference proteome</keyword>
<dbReference type="InterPro" id="IPR052039">
    <property type="entry name" value="Caspase-related_regulators"/>
</dbReference>
<dbReference type="EMBL" id="CP078073">
    <property type="protein sequence ID" value="QXL88785.1"/>
    <property type="molecule type" value="Genomic_DNA"/>
</dbReference>
<dbReference type="EMBL" id="JAIMBW010000001">
    <property type="protein sequence ID" value="MBY4892021.1"/>
    <property type="molecule type" value="Genomic_DNA"/>
</dbReference>
<dbReference type="GO" id="GO:0004197">
    <property type="term" value="F:cysteine-type endopeptidase activity"/>
    <property type="evidence" value="ECO:0007669"/>
    <property type="project" value="InterPro"/>
</dbReference>
<name>A0A975TWL3_9RHOB</name>
<feature type="chain" id="PRO_5037747438" evidence="1">
    <location>
        <begin position="24"/>
        <end position="370"/>
    </location>
</feature>
<dbReference type="SUPFAM" id="SSF52129">
    <property type="entry name" value="Caspase-like"/>
    <property type="match status" value="1"/>
</dbReference>
<organism evidence="3">
    <name type="scientific">Gymnodinialimonas phycosphaerae</name>
    <dbReference type="NCBI Taxonomy" id="2841589"/>
    <lineage>
        <taxon>Bacteria</taxon>
        <taxon>Pseudomonadati</taxon>
        <taxon>Pseudomonadota</taxon>
        <taxon>Alphaproteobacteria</taxon>
        <taxon>Rhodobacterales</taxon>
        <taxon>Paracoccaceae</taxon>
        <taxon>Gymnodinialimonas</taxon>
    </lineage>
</organism>
<feature type="signal peptide" evidence="1">
    <location>
        <begin position="1"/>
        <end position="23"/>
    </location>
</feature>
<dbReference type="GO" id="GO:0006508">
    <property type="term" value="P:proteolysis"/>
    <property type="evidence" value="ECO:0007669"/>
    <property type="project" value="InterPro"/>
</dbReference>
<dbReference type="InterPro" id="IPR029030">
    <property type="entry name" value="Caspase-like_dom_sf"/>
</dbReference>
<dbReference type="InterPro" id="IPR011600">
    <property type="entry name" value="Pept_C14_caspase"/>
</dbReference>
<dbReference type="InterPro" id="IPR001309">
    <property type="entry name" value="Pept_C14_p20"/>
</dbReference>
<evidence type="ECO:0000313" key="4">
    <source>
        <dbReference type="Proteomes" id="UP000693972"/>
    </source>
</evidence>
<feature type="domain" description="Caspase family p20" evidence="2">
    <location>
        <begin position="24"/>
        <end position="157"/>
    </location>
</feature>
<dbReference type="RefSeq" id="WP_257891852.1">
    <property type="nucleotide sequence ID" value="NZ_JAIMBW010000001.1"/>
</dbReference>
<evidence type="ECO:0000313" key="3">
    <source>
        <dbReference type="EMBL" id="QXL88785.1"/>
    </source>
</evidence>
<accession>A0A975TWL3</accession>
<dbReference type="Proteomes" id="UP000693972">
    <property type="component" value="Unassembled WGS sequence"/>
</dbReference>
<dbReference type="AlphaFoldDB" id="A0A975TWL3"/>
<dbReference type="Pfam" id="PF00656">
    <property type="entry name" value="Peptidase_C14"/>
    <property type="match status" value="1"/>
</dbReference>
<dbReference type="PROSITE" id="PS50208">
    <property type="entry name" value="CASPASE_P20"/>
    <property type="match status" value="1"/>
</dbReference>
<sequence>MFAIRLLCAAIALALAIPNAASAQERHALVIGINAYDNLGSLEKAVNDGRAMADSLERAGFTVDAGYDLSRRDFVLLLTRFLDRLGPDDEALVFYAGHAVAIENRNFLVPADASALEQSSEALIIAESIGQEFILDQITATGVRLSVVIMDACRNNPFEGLSTRSLGRDAGLAITQPPRGVFMMYSADEGQTALDRLSNDDPHPNSVFTRTLLPLIEEPGIDIVDIARRLRGDVQALAAGDQHQQFPVYRDRMQGGGQFVINRIRAVAEQPAPVTTPPGAAVVPTPMARVAPPVAVNPCVTARADWALLGNSPSVAVLQAYRAAHSGCPLMMTLASDRLAALITLPQPVPQPIPQTVQPSIGANPVGSGA</sequence>
<reference evidence="3 4" key="1">
    <citation type="submission" date="2021-07" db="EMBL/GenBank/DDBJ databases">
        <title>Karlodiniumbacter phycospheric gen. nov., sp. nov., a phycosphere bacterium isolated from karlodinium veneficum.</title>
        <authorList>
            <person name="Peng Y."/>
            <person name="Jiang L."/>
            <person name="Lee J."/>
        </authorList>
    </citation>
    <scope>NUCLEOTIDE SEQUENCE</scope>
    <source>
        <strain evidence="3 4">N5</strain>
    </source>
</reference>
<evidence type="ECO:0000256" key="1">
    <source>
        <dbReference type="SAM" id="SignalP"/>
    </source>
</evidence>
<dbReference type="Gene3D" id="3.40.50.1460">
    <property type="match status" value="1"/>
</dbReference>
<gene>
    <name evidence="3" type="ORF">KUL25_04510</name>
</gene>
<dbReference type="PANTHER" id="PTHR22576">
    <property type="entry name" value="MUCOSA ASSOCIATED LYMPHOID TISSUE LYMPHOMA TRANSLOCATION PROTEIN 1/PARACASPASE"/>
    <property type="match status" value="1"/>
</dbReference>
<protein>
    <submittedName>
        <fullName evidence="3">Caspase family protein</fullName>
    </submittedName>
</protein>
<evidence type="ECO:0000259" key="2">
    <source>
        <dbReference type="PROSITE" id="PS50208"/>
    </source>
</evidence>
<keyword evidence="1" id="KW-0732">Signal</keyword>